<comment type="caution">
    <text evidence="1">The sequence shown here is derived from an EMBL/GenBank/DDBJ whole genome shotgun (WGS) entry which is preliminary data.</text>
</comment>
<sequence>MTDIATCRLEEHILDNQIGFGFRKSLLTPSDIQEAATLKVTCKISKKYESNDKNGLIKHITSLINLISNYDFITIPGFLENRIPEIFLDLLNKDDIELNNLIVSLIAKLTIYPQLFQHFLTRGYIECITRYFKTANVTNITFDYFLYLKNLLIISTNQADFQFLIDNSIIKIICDYSKILANVEFIDICFDILILLSSIHLEKEQITDMFNFINFILYGSISHSSNIVKIFKILNNLFISDSIIFDLFEDNGYIELIQCHLNKPSEIATYYSCLLISQIYTKFNCKSQFHMRKLLEIIISEEYNNPAIEKCSTAASNALFAQLTAMPHLASFLMNDNSFQQLFQAAQRKSLLSKISIMKIFLCLIKESTKENFFKVFTADQKISRNQKQHNHAFFQFIADMADGNNTSLKISLKLLLLIFEKSNLFGTIDDCKENFLKVFSEDFFEKMDSFEDGEIIYDFQKLRNYFPR</sequence>
<dbReference type="SUPFAM" id="SSF48371">
    <property type="entry name" value="ARM repeat"/>
    <property type="match status" value="1"/>
</dbReference>
<proteinExistence type="predicted"/>
<reference evidence="1 2" key="1">
    <citation type="submission" date="2024-04" db="EMBL/GenBank/DDBJ databases">
        <title>Tritrichomonas musculus Genome.</title>
        <authorList>
            <person name="Alves-Ferreira E."/>
            <person name="Grigg M."/>
            <person name="Lorenzi H."/>
            <person name="Galac M."/>
        </authorList>
    </citation>
    <scope>NUCLEOTIDE SEQUENCE [LARGE SCALE GENOMIC DNA]</scope>
    <source>
        <strain evidence="1 2">EAF2021</strain>
    </source>
</reference>
<protein>
    <submittedName>
        <fullName evidence="1">Uncharacterized protein</fullName>
    </submittedName>
</protein>
<dbReference type="InterPro" id="IPR016024">
    <property type="entry name" value="ARM-type_fold"/>
</dbReference>
<gene>
    <name evidence="1" type="ORF">M9Y10_038437</name>
</gene>
<dbReference type="EMBL" id="JAPFFF010000006">
    <property type="protein sequence ID" value="KAK8887397.1"/>
    <property type="molecule type" value="Genomic_DNA"/>
</dbReference>
<evidence type="ECO:0000313" key="2">
    <source>
        <dbReference type="Proteomes" id="UP001470230"/>
    </source>
</evidence>
<evidence type="ECO:0000313" key="1">
    <source>
        <dbReference type="EMBL" id="KAK8887397.1"/>
    </source>
</evidence>
<keyword evidence="2" id="KW-1185">Reference proteome</keyword>
<dbReference type="Proteomes" id="UP001470230">
    <property type="component" value="Unassembled WGS sequence"/>
</dbReference>
<organism evidence="1 2">
    <name type="scientific">Tritrichomonas musculus</name>
    <dbReference type="NCBI Taxonomy" id="1915356"/>
    <lineage>
        <taxon>Eukaryota</taxon>
        <taxon>Metamonada</taxon>
        <taxon>Parabasalia</taxon>
        <taxon>Tritrichomonadida</taxon>
        <taxon>Tritrichomonadidae</taxon>
        <taxon>Tritrichomonas</taxon>
    </lineage>
</organism>
<accession>A0ABR2K902</accession>
<name>A0ABR2K902_9EUKA</name>